<sequence length="520" mass="59869">MKKPLKKEPFYITTPIYYVNAEPHIGHTYTTVLADTLARFWRLYGSDVYFLTGTDEHGDKIMQAAKKEGVETQAYVDRIAGIFKSTFEELGFSNNRFIRTTDADHVKVVQEILQKVYDKGDIYFGSYGGYYCVGCERFYTEKEIVDGKCPDHQTELKYISEKNYFFKMSFYQDWLIKHIEENPSFIEPESHRNKVASFLSEPLGDLCISRPKERLPWGIPLPFDSNYVTYVWFDALINYLTAIGYPDGPDFRKYWDNCYHLIAKDILIPHAIYWPTMLKAMGAGPYKGLRVHGWWQVDEAKMSKSLGNVVRPLDMKAKYGFESFRYFLLREMSFGLDSSFNEELLVERINSDLANDFGNLVSRVLGMTERYQDGIVHKVEGEEGRLQAISQDISEELPKLMEAFRFRKAILKIWELVTGSNAFVEESAPWVLNKEGKTDKLAGVLYALLESLRLLSVFLTPFMPETCAKLRTKLGLQALDNAVGYNELVKWGRLKDGVKIEKGAALFPRVEYSAEECSAE</sequence>
<proteinExistence type="inferred from homology"/>
<keyword evidence="6 7" id="KW-0030">Aminoacyl-tRNA synthetase</keyword>
<dbReference type="EC" id="6.1.1.10" evidence="7"/>
<dbReference type="Pfam" id="PF09334">
    <property type="entry name" value="tRNA-synt_1g"/>
    <property type="match status" value="2"/>
</dbReference>
<dbReference type="GO" id="GO:0006431">
    <property type="term" value="P:methionyl-tRNA aminoacylation"/>
    <property type="evidence" value="ECO:0007669"/>
    <property type="project" value="UniProtKB-UniRule"/>
</dbReference>
<keyword evidence="7" id="KW-0963">Cytoplasm</keyword>
<dbReference type="NCBIfam" id="NF008900">
    <property type="entry name" value="PRK12267.1"/>
    <property type="match status" value="1"/>
</dbReference>
<keyword evidence="3 7" id="KW-0547">Nucleotide-binding</keyword>
<dbReference type="CDD" id="cd07957">
    <property type="entry name" value="Anticodon_Ia_Met"/>
    <property type="match status" value="1"/>
</dbReference>
<evidence type="ECO:0000313" key="10">
    <source>
        <dbReference type="EMBL" id="TKJ44227.1"/>
    </source>
</evidence>
<evidence type="ECO:0000259" key="8">
    <source>
        <dbReference type="Pfam" id="PF09334"/>
    </source>
</evidence>
<dbReference type="GO" id="GO:0005524">
    <property type="term" value="F:ATP binding"/>
    <property type="evidence" value="ECO:0007669"/>
    <property type="project" value="UniProtKB-UniRule"/>
</dbReference>
<dbReference type="InterPro" id="IPR014729">
    <property type="entry name" value="Rossmann-like_a/b/a_fold"/>
</dbReference>
<dbReference type="InterPro" id="IPR014758">
    <property type="entry name" value="Met-tRNA_synth"/>
</dbReference>
<feature type="short sequence motif" description="'HIGH' region" evidence="7">
    <location>
        <begin position="17"/>
        <end position="27"/>
    </location>
</feature>
<comment type="cofactor">
    <cofactor evidence="7">
        <name>Zn(2+)</name>
        <dbReference type="ChEBI" id="CHEBI:29105"/>
    </cofactor>
    <text evidence="7">Binds 1 zinc ion per subunit.</text>
</comment>
<dbReference type="NCBIfam" id="TIGR00398">
    <property type="entry name" value="metG"/>
    <property type="match status" value="1"/>
</dbReference>
<comment type="catalytic activity">
    <reaction evidence="7">
        <text>tRNA(Met) + L-methionine + ATP = L-methionyl-tRNA(Met) + AMP + diphosphate</text>
        <dbReference type="Rhea" id="RHEA:13481"/>
        <dbReference type="Rhea" id="RHEA-COMP:9667"/>
        <dbReference type="Rhea" id="RHEA-COMP:9698"/>
        <dbReference type="ChEBI" id="CHEBI:30616"/>
        <dbReference type="ChEBI" id="CHEBI:33019"/>
        <dbReference type="ChEBI" id="CHEBI:57844"/>
        <dbReference type="ChEBI" id="CHEBI:78442"/>
        <dbReference type="ChEBI" id="CHEBI:78530"/>
        <dbReference type="ChEBI" id="CHEBI:456215"/>
        <dbReference type="EC" id="6.1.1.10"/>
    </reaction>
</comment>
<evidence type="ECO:0000313" key="11">
    <source>
        <dbReference type="Proteomes" id="UP000317778"/>
    </source>
</evidence>
<comment type="function">
    <text evidence="1 7">Is required not only for elongation of protein synthesis but also for the initiation of all mRNA translation through initiator tRNA(fMet) aminoacylation.</text>
</comment>
<comment type="caution">
    <text evidence="7">Lacks conserved residue(s) required for the propagation of feature annotation.</text>
</comment>
<keyword evidence="7" id="KW-0479">Metal-binding</keyword>
<dbReference type="Gene3D" id="3.40.50.620">
    <property type="entry name" value="HUPs"/>
    <property type="match status" value="1"/>
</dbReference>
<dbReference type="InterPro" id="IPR009080">
    <property type="entry name" value="tRNAsynth_Ia_anticodon-bd"/>
</dbReference>
<gene>
    <name evidence="7" type="primary">metG</name>
    <name evidence="10" type="ORF">CEE36_00345</name>
</gene>
<dbReference type="AlphaFoldDB" id="A0A532VB77"/>
<accession>A0A532VB77</accession>
<dbReference type="SUPFAM" id="SSF47323">
    <property type="entry name" value="Anticodon-binding domain of a subclass of class I aminoacyl-tRNA synthetases"/>
    <property type="match status" value="1"/>
</dbReference>
<evidence type="ECO:0000256" key="5">
    <source>
        <dbReference type="ARBA" id="ARBA00022917"/>
    </source>
</evidence>
<dbReference type="PRINTS" id="PR01041">
    <property type="entry name" value="TRNASYNTHMET"/>
</dbReference>
<reference evidence="10 11" key="1">
    <citation type="submission" date="2017-06" db="EMBL/GenBank/DDBJ databases">
        <title>Novel microbial phyla capable of carbon fixation and sulfur reduction in deep-sea sediments.</title>
        <authorList>
            <person name="Huang J."/>
            <person name="Baker B."/>
            <person name="Wang Y."/>
        </authorList>
    </citation>
    <scope>NUCLEOTIDE SEQUENCE [LARGE SCALE GENOMIC DNA]</scope>
    <source>
        <strain evidence="10">B3_TA06</strain>
    </source>
</reference>
<dbReference type="InterPro" id="IPR023457">
    <property type="entry name" value="Met-tRNA_synth_2"/>
</dbReference>
<evidence type="ECO:0000256" key="2">
    <source>
        <dbReference type="ARBA" id="ARBA00022598"/>
    </source>
</evidence>
<dbReference type="InterPro" id="IPR033911">
    <property type="entry name" value="MetRS_core"/>
</dbReference>
<dbReference type="CDD" id="cd00814">
    <property type="entry name" value="MetRS_core"/>
    <property type="match status" value="1"/>
</dbReference>
<comment type="caution">
    <text evidence="10">The sequence shown here is derived from an EMBL/GenBank/DDBJ whole genome shotgun (WGS) entry which is preliminary data.</text>
</comment>
<dbReference type="SUPFAM" id="SSF52374">
    <property type="entry name" value="Nucleotidylyl transferase"/>
    <property type="match status" value="1"/>
</dbReference>
<evidence type="ECO:0000256" key="7">
    <source>
        <dbReference type="HAMAP-Rule" id="MF_01228"/>
    </source>
</evidence>
<feature type="binding site" evidence="7">
    <location>
        <position position="149"/>
    </location>
    <ligand>
        <name>Zn(2+)</name>
        <dbReference type="ChEBI" id="CHEBI:29105"/>
    </ligand>
</feature>
<dbReference type="GO" id="GO:0004825">
    <property type="term" value="F:methionine-tRNA ligase activity"/>
    <property type="evidence" value="ECO:0007669"/>
    <property type="project" value="UniProtKB-UniRule"/>
</dbReference>
<dbReference type="Proteomes" id="UP000317778">
    <property type="component" value="Unassembled WGS sequence"/>
</dbReference>
<dbReference type="HAMAP" id="MF_01228">
    <property type="entry name" value="Met_tRNA_synth_type2"/>
    <property type="match status" value="1"/>
</dbReference>
<dbReference type="FunFam" id="2.170.220.10:FF:000003">
    <property type="entry name" value="Methionine--tRNA ligase"/>
    <property type="match status" value="1"/>
</dbReference>
<evidence type="ECO:0000256" key="3">
    <source>
        <dbReference type="ARBA" id="ARBA00022741"/>
    </source>
</evidence>
<protein>
    <recommendedName>
        <fullName evidence="7">Methionine--tRNA ligase</fullName>
        <ecNumber evidence="7">6.1.1.10</ecNumber>
    </recommendedName>
    <alternativeName>
        <fullName evidence="7">Methionyl-tRNA synthetase</fullName>
        <shortName evidence="7">MetRS</shortName>
    </alternativeName>
</protein>
<comment type="subunit">
    <text evidence="7">Monomer.</text>
</comment>
<dbReference type="Gene3D" id="2.170.220.10">
    <property type="match status" value="1"/>
</dbReference>
<feature type="domain" description="Methionyl/Leucyl tRNA synthetase" evidence="8">
    <location>
        <begin position="160"/>
        <end position="365"/>
    </location>
</feature>
<dbReference type="GO" id="GO:0005737">
    <property type="term" value="C:cytoplasm"/>
    <property type="evidence" value="ECO:0007669"/>
    <property type="project" value="UniProtKB-SubCell"/>
</dbReference>
<organism evidence="10 11">
    <name type="scientific">candidate division TA06 bacterium B3_TA06</name>
    <dbReference type="NCBI Taxonomy" id="2012487"/>
    <lineage>
        <taxon>Bacteria</taxon>
        <taxon>Bacteria division TA06</taxon>
    </lineage>
</organism>
<keyword evidence="5 7" id="KW-0648">Protein biosynthesis</keyword>
<evidence type="ECO:0000256" key="1">
    <source>
        <dbReference type="ARBA" id="ARBA00003314"/>
    </source>
</evidence>
<dbReference type="Gene3D" id="1.10.730.10">
    <property type="entry name" value="Isoleucyl-tRNA Synthetase, Domain 1"/>
    <property type="match status" value="1"/>
</dbReference>
<dbReference type="InterPro" id="IPR015413">
    <property type="entry name" value="Methionyl/Leucyl_tRNA_Synth"/>
</dbReference>
<evidence type="ECO:0000256" key="6">
    <source>
        <dbReference type="ARBA" id="ARBA00023146"/>
    </source>
</evidence>
<name>A0A532VB77_UNCT6</name>
<feature type="domain" description="Methionyl-tRNA synthetase anticodon-binding" evidence="9">
    <location>
        <begin position="389"/>
        <end position="511"/>
    </location>
</feature>
<keyword evidence="4 7" id="KW-0067">ATP-binding</keyword>
<feature type="binding site" evidence="7">
    <location>
        <position position="135"/>
    </location>
    <ligand>
        <name>Zn(2+)</name>
        <dbReference type="ChEBI" id="CHEBI:29105"/>
    </ligand>
</feature>
<feature type="binding site" evidence="7">
    <location>
        <position position="152"/>
    </location>
    <ligand>
        <name>Zn(2+)</name>
        <dbReference type="ChEBI" id="CHEBI:29105"/>
    </ligand>
</feature>
<dbReference type="EMBL" id="NJBO01000001">
    <property type="protein sequence ID" value="TKJ44227.1"/>
    <property type="molecule type" value="Genomic_DNA"/>
</dbReference>
<evidence type="ECO:0000256" key="4">
    <source>
        <dbReference type="ARBA" id="ARBA00022840"/>
    </source>
</evidence>
<feature type="binding site" evidence="7">
    <location>
        <position position="132"/>
    </location>
    <ligand>
        <name>Zn(2+)</name>
        <dbReference type="ChEBI" id="CHEBI:29105"/>
    </ligand>
</feature>
<evidence type="ECO:0000259" key="9">
    <source>
        <dbReference type="Pfam" id="PF19303"/>
    </source>
</evidence>
<keyword evidence="7" id="KW-0862">Zinc</keyword>
<dbReference type="GO" id="GO:0046872">
    <property type="term" value="F:metal ion binding"/>
    <property type="evidence" value="ECO:0007669"/>
    <property type="project" value="UniProtKB-KW"/>
</dbReference>
<feature type="domain" description="Methionyl/Leucyl tRNA synthetase" evidence="8">
    <location>
        <begin position="11"/>
        <end position="155"/>
    </location>
</feature>
<feature type="short sequence motif" description="'KMSKS' region" evidence="7">
    <location>
        <begin position="301"/>
        <end position="305"/>
    </location>
</feature>
<keyword evidence="2 7" id="KW-0436">Ligase</keyword>
<dbReference type="PANTHER" id="PTHR43326">
    <property type="entry name" value="METHIONYL-TRNA SYNTHETASE"/>
    <property type="match status" value="1"/>
</dbReference>
<dbReference type="InterPro" id="IPR041872">
    <property type="entry name" value="Anticodon_Met"/>
</dbReference>
<comment type="subcellular location">
    <subcellularLocation>
        <location evidence="7">Cytoplasm</location>
    </subcellularLocation>
</comment>
<dbReference type="PANTHER" id="PTHR43326:SF1">
    <property type="entry name" value="METHIONINE--TRNA LIGASE, MITOCHONDRIAL"/>
    <property type="match status" value="1"/>
</dbReference>
<comment type="similarity">
    <text evidence="7">Belongs to the class-I aminoacyl-tRNA synthetase family. MetG type 2A subfamily.</text>
</comment>
<dbReference type="Pfam" id="PF19303">
    <property type="entry name" value="Anticodon_3"/>
    <property type="match status" value="1"/>
</dbReference>